<dbReference type="GO" id="GO:0071555">
    <property type="term" value="P:cell wall organization"/>
    <property type="evidence" value="ECO:0007669"/>
    <property type="project" value="TreeGrafter"/>
</dbReference>
<dbReference type="InterPro" id="IPR012338">
    <property type="entry name" value="Beta-lactam/transpept-like"/>
</dbReference>
<dbReference type="Gene3D" id="3.90.1310.10">
    <property type="entry name" value="Penicillin-binding protein 2a (Domain 2)"/>
    <property type="match status" value="1"/>
</dbReference>
<evidence type="ECO:0000259" key="1">
    <source>
        <dbReference type="Pfam" id="PF00905"/>
    </source>
</evidence>
<comment type="caution">
    <text evidence="3">The sequence shown here is derived from an EMBL/GenBank/DDBJ whole genome shotgun (WGS) entry which is preliminary data.</text>
</comment>
<dbReference type="SUPFAM" id="SSF56519">
    <property type="entry name" value="Penicillin binding protein dimerisation domain"/>
    <property type="match status" value="1"/>
</dbReference>
<evidence type="ECO:0000313" key="3">
    <source>
        <dbReference type="EMBL" id="MBB0230770.1"/>
    </source>
</evidence>
<dbReference type="GO" id="GO:0008658">
    <property type="term" value="F:penicillin binding"/>
    <property type="evidence" value="ECO:0007669"/>
    <property type="project" value="InterPro"/>
</dbReference>
<dbReference type="AlphaFoldDB" id="A0A7W3T4F4"/>
<feature type="domain" description="NTF2-like N-terminal transpeptidase" evidence="2">
    <location>
        <begin position="28"/>
        <end position="148"/>
    </location>
</feature>
<keyword evidence="4" id="KW-1185">Reference proteome</keyword>
<dbReference type="GO" id="GO:0071972">
    <property type="term" value="F:peptidoglycan L,D-transpeptidase activity"/>
    <property type="evidence" value="ECO:0007669"/>
    <property type="project" value="TreeGrafter"/>
</dbReference>
<organism evidence="3 4">
    <name type="scientific">Streptomyces calidiresistens</name>
    <dbReference type="NCBI Taxonomy" id="1485586"/>
    <lineage>
        <taxon>Bacteria</taxon>
        <taxon>Bacillati</taxon>
        <taxon>Actinomycetota</taxon>
        <taxon>Actinomycetes</taxon>
        <taxon>Kitasatosporales</taxon>
        <taxon>Streptomycetaceae</taxon>
        <taxon>Streptomyces</taxon>
    </lineage>
</organism>
<dbReference type="Proteomes" id="UP000530234">
    <property type="component" value="Unassembled WGS sequence"/>
</dbReference>
<accession>A0A7W3T4F4</accession>
<reference evidence="4" key="1">
    <citation type="submission" date="2019-10" db="EMBL/GenBank/DDBJ databases">
        <title>Streptomyces sp. nov., a novel actinobacterium isolated from alkaline environment.</title>
        <authorList>
            <person name="Golinska P."/>
        </authorList>
    </citation>
    <scope>NUCLEOTIDE SEQUENCE [LARGE SCALE GENOMIC DNA]</scope>
    <source>
        <strain evidence="4">DSM 42108</strain>
    </source>
</reference>
<dbReference type="Pfam" id="PF00905">
    <property type="entry name" value="Transpeptidase"/>
    <property type="match status" value="1"/>
</dbReference>
<dbReference type="PANTHER" id="PTHR30627">
    <property type="entry name" value="PEPTIDOGLYCAN D,D-TRANSPEPTIDASE"/>
    <property type="match status" value="1"/>
</dbReference>
<dbReference type="EMBL" id="VKHS01000348">
    <property type="protein sequence ID" value="MBB0230770.1"/>
    <property type="molecule type" value="Genomic_DNA"/>
</dbReference>
<evidence type="ECO:0008006" key="5">
    <source>
        <dbReference type="Google" id="ProtNLM"/>
    </source>
</evidence>
<dbReference type="InterPro" id="IPR036138">
    <property type="entry name" value="PBP_dimer_sf"/>
</dbReference>
<dbReference type="GO" id="GO:0046677">
    <property type="term" value="P:response to antibiotic"/>
    <property type="evidence" value="ECO:0007669"/>
    <property type="project" value="InterPro"/>
</dbReference>
<evidence type="ECO:0000313" key="4">
    <source>
        <dbReference type="Proteomes" id="UP000530234"/>
    </source>
</evidence>
<name>A0A7W3T4F4_9ACTN</name>
<feature type="domain" description="Penicillin-binding protein transpeptidase" evidence="1">
    <location>
        <begin position="340"/>
        <end position="615"/>
    </location>
</feature>
<gene>
    <name evidence="3" type="ORF">FOE67_14910</name>
</gene>
<sequence length="624" mass="65390">MALMALAVGAVVLLLVRGDDDNPTDGAVELAEEFLRAWPLDNEVEPAARLTDDPEAAASLLESVNRNLSPEGRETVSVGEVGEAGADAPTGAVAVPYTVVYDLGEGLPEWTVESSITLLPAPEDAPTDTGWLVHWEPSLLHPDLADGQTLMRTTDKPERAPVLAADGSELAGSGQVWSISVWPAVLADPEQAWAAIEALDVGVDTEALAERVEQADPDRAVHVVTIRDELYEEHRDELNAVLGLQFDQSSRPLAYAARSVVGGVDPETGEGTSGLQARWDDRLAGVPLTSVVIAERQSASAVETLAEGEGGVDGEPLETTIDPMIQEAAEEALATQEQNGSIAAVRPSTGEVLALADQPLDFARSAEGRYAPGSGFKVITAAALLEGGVASDEVLGCPKEEVVRGYRFHNQDEFELGPDTTLHEAFTASCNTAFIGNRDRFAPETLREVALAFGVGGEWDAGLTTFDGSVPVADGESDLAASLIGQARVEASPLGMAAVAATVAAGEFHQPVLVPDEEREVWEPPTRLGDSTVEELRKMMRATVTEGTASALRDVPGGPHAKTGTAEFVAGEDGELSTHAWIIGFLAEEDLAFAVLLEDGGSGGSHAGPVAAEFLRDAVAPSAR</sequence>
<dbReference type="GO" id="GO:0005886">
    <property type="term" value="C:plasma membrane"/>
    <property type="evidence" value="ECO:0007669"/>
    <property type="project" value="TreeGrafter"/>
</dbReference>
<protein>
    <recommendedName>
        <fullName evidence="5">Penicillin-binding protein</fullName>
    </recommendedName>
</protein>
<dbReference type="PANTHER" id="PTHR30627:SF24">
    <property type="entry name" value="PENICILLIN-BINDING PROTEIN 4B"/>
    <property type="match status" value="1"/>
</dbReference>
<dbReference type="InterPro" id="IPR007887">
    <property type="entry name" value="MecA_N"/>
</dbReference>
<dbReference type="SUPFAM" id="SSF56601">
    <property type="entry name" value="beta-lactamase/transpeptidase-like"/>
    <property type="match status" value="1"/>
</dbReference>
<dbReference type="Gene3D" id="3.40.710.10">
    <property type="entry name" value="DD-peptidase/beta-lactamase superfamily"/>
    <property type="match status" value="1"/>
</dbReference>
<evidence type="ECO:0000259" key="2">
    <source>
        <dbReference type="Pfam" id="PF05223"/>
    </source>
</evidence>
<dbReference type="InterPro" id="IPR050515">
    <property type="entry name" value="Beta-lactam/transpept"/>
</dbReference>
<dbReference type="InterPro" id="IPR001460">
    <property type="entry name" value="PCN-bd_Tpept"/>
</dbReference>
<proteinExistence type="predicted"/>
<dbReference type="Pfam" id="PF05223">
    <property type="entry name" value="MecA_N"/>
    <property type="match status" value="1"/>
</dbReference>